<sequence length="377" mass="39931">MDRSPNLKVSKSRTYFQLLIIMNVLLLAASAALLINQSAPVAEPRVVTARGDLGADERATIDLFRNARDSVVFISTRQRVADFWTRNVYSVPRGSGSGLVWDEAGHIVTNFHVIEGASEAQIQLADGRQFSATLVGVSPQHDLAVLKIGGAGFTAPARVPIGTSSDLQVGQNVFAIGNPFGLDWTLTKGIVSALDRSLPNENGPDIRHLIQTDAAINPGNSGGPLLDSAGRLIGINTAIYSPSGASAGIGFAVPVDTVMRVVPQLISEGRYTRPSLGVESDDDINDRLKRASGIEGVFVLRVDPGSSAERAGLVAAQRTRRGVAPGDIVTALNGKPVSRVGDLLARLDDFRVGQSVELTLMRGGEERTARLELEPGS</sequence>
<keyword evidence="7" id="KW-1185">Reference proteome</keyword>
<gene>
    <name evidence="6" type="ORF">D6858_02240</name>
</gene>
<dbReference type="PANTHER" id="PTHR43343">
    <property type="entry name" value="PEPTIDASE S12"/>
    <property type="match status" value="1"/>
</dbReference>
<evidence type="ECO:0000259" key="5">
    <source>
        <dbReference type="PROSITE" id="PS50106"/>
    </source>
</evidence>
<dbReference type="InterPro" id="IPR043504">
    <property type="entry name" value="Peptidase_S1_PA_chymotrypsin"/>
</dbReference>
<dbReference type="GO" id="GO:0006508">
    <property type="term" value="P:proteolysis"/>
    <property type="evidence" value="ECO:0007669"/>
    <property type="project" value="UniProtKB-KW"/>
</dbReference>
<dbReference type="SMART" id="SM00228">
    <property type="entry name" value="PDZ"/>
    <property type="match status" value="1"/>
</dbReference>
<comment type="similarity">
    <text evidence="1">Belongs to the peptidase S1C family.</text>
</comment>
<dbReference type="PRINTS" id="PR00834">
    <property type="entry name" value="PROTEASES2C"/>
</dbReference>
<evidence type="ECO:0000313" key="6">
    <source>
        <dbReference type="EMBL" id="RJX70286.1"/>
    </source>
</evidence>
<dbReference type="Gene3D" id="2.30.42.10">
    <property type="match status" value="1"/>
</dbReference>
<keyword evidence="4" id="KW-0720">Serine protease</keyword>
<proteinExistence type="inferred from homology"/>
<evidence type="ECO:0000313" key="7">
    <source>
        <dbReference type="Proteomes" id="UP000284322"/>
    </source>
</evidence>
<dbReference type="Pfam" id="PF13365">
    <property type="entry name" value="Trypsin_2"/>
    <property type="match status" value="1"/>
</dbReference>
<dbReference type="InterPro" id="IPR001940">
    <property type="entry name" value="Peptidase_S1C"/>
</dbReference>
<reference evidence="6 7" key="1">
    <citation type="submission" date="2018-09" db="EMBL/GenBank/DDBJ databases">
        <title>Altererythrobacter sp.Ery1 and Ery12, the genome sequencing of novel strains in genus Alterythrobacter.</title>
        <authorList>
            <person name="Cheng H."/>
            <person name="Wu Y.-H."/>
            <person name="Fang C."/>
            <person name="Xu X.-W."/>
        </authorList>
    </citation>
    <scope>NUCLEOTIDE SEQUENCE [LARGE SCALE GENOMIC DNA]</scope>
    <source>
        <strain evidence="6 7">Ery12</strain>
    </source>
</reference>
<evidence type="ECO:0000256" key="1">
    <source>
        <dbReference type="ARBA" id="ARBA00010541"/>
    </source>
</evidence>
<dbReference type="OrthoDB" id="9758917at2"/>
<dbReference type="PANTHER" id="PTHR43343:SF3">
    <property type="entry name" value="PROTEASE DO-LIKE 8, CHLOROPLASTIC"/>
    <property type="match status" value="1"/>
</dbReference>
<dbReference type="SUPFAM" id="SSF50156">
    <property type="entry name" value="PDZ domain-like"/>
    <property type="match status" value="1"/>
</dbReference>
<name>A0A419R4W3_9SPHN</name>
<protein>
    <submittedName>
        <fullName evidence="6">PDZ domain-containing protein</fullName>
    </submittedName>
</protein>
<evidence type="ECO:0000256" key="2">
    <source>
        <dbReference type="ARBA" id="ARBA00022670"/>
    </source>
</evidence>
<organism evidence="6 7">
    <name type="scientific">Tsuneonella suprasediminis</name>
    <dbReference type="NCBI Taxonomy" id="2306996"/>
    <lineage>
        <taxon>Bacteria</taxon>
        <taxon>Pseudomonadati</taxon>
        <taxon>Pseudomonadota</taxon>
        <taxon>Alphaproteobacteria</taxon>
        <taxon>Sphingomonadales</taxon>
        <taxon>Erythrobacteraceae</taxon>
        <taxon>Tsuneonella</taxon>
    </lineage>
</organism>
<dbReference type="InterPro" id="IPR001478">
    <property type="entry name" value="PDZ"/>
</dbReference>
<evidence type="ECO:0000256" key="3">
    <source>
        <dbReference type="ARBA" id="ARBA00022801"/>
    </source>
</evidence>
<dbReference type="Pfam" id="PF13180">
    <property type="entry name" value="PDZ_2"/>
    <property type="match status" value="1"/>
</dbReference>
<evidence type="ECO:0000256" key="4">
    <source>
        <dbReference type="ARBA" id="ARBA00022825"/>
    </source>
</evidence>
<dbReference type="InterPro" id="IPR009003">
    <property type="entry name" value="Peptidase_S1_PA"/>
</dbReference>
<keyword evidence="3" id="KW-0378">Hydrolase</keyword>
<dbReference type="SUPFAM" id="SSF50494">
    <property type="entry name" value="Trypsin-like serine proteases"/>
    <property type="match status" value="1"/>
</dbReference>
<keyword evidence="2" id="KW-0645">Protease</keyword>
<comment type="caution">
    <text evidence="6">The sequence shown here is derived from an EMBL/GenBank/DDBJ whole genome shotgun (WGS) entry which is preliminary data.</text>
</comment>
<dbReference type="FunFam" id="2.40.10.10:FF:000001">
    <property type="entry name" value="Periplasmic serine protease DegS"/>
    <property type="match status" value="1"/>
</dbReference>
<dbReference type="Proteomes" id="UP000284322">
    <property type="component" value="Unassembled WGS sequence"/>
</dbReference>
<dbReference type="GO" id="GO:0004252">
    <property type="term" value="F:serine-type endopeptidase activity"/>
    <property type="evidence" value="ECO:0007669"/>
    <property type="project" value="InterPro"/>
</dbReference>
<dbReference type="AlphaFoldDB" id="A0A419R4W3"/>
<dbReference type="PROSITE" id="PS50106">
    <property type="entry name" value="PDZ"/>
    <property type="match status" value="1"/>
</dbReference>
<dbReference type="InterPro" id="IPR036034">
    <property type="entry name" value="PDZ_sf"/>
</dbReference>
<dbReference type="EMBL" id="RAHJ01000008">
    <property type="protein sequence ID" value="RJX70286.1"/>
    <property type="molecule type" value="Genomic_DNA"/>
</dbReference>
<dbReference type="InterPro" id="IPR051201">
    <property type="entry name" value="Chloro_Bact_Ser_Proteases"/>
</dbReference>
<accession>A0A419R4W3</accession>
<feature type="domain" description="PDZ" evidence="5">
    <location>
        <begin position="265"/>
        <end position="364"/>
    </location>
</feature>
<dbReference type="Gene3D" id="2.40.10.10">
    <property type="entry name" value="Trypsin-like serine proteases"/>
    <property type="match status" value="2"/>
</dbReference>